<evidence type="ECO:0000313" key="1">
    <source>
        <dbReference type="EMBL" id="GAA3980043.1"/>
    </source>
</evidence>
<evidence type="ECO:0000313" key="2">
    <source>
        <dbReference type="Proteomes" id="UP001501556"/>
    </source>
</evidence>
<comment type="caution">
    <text evidence="1">The sequence shown here is derived from an EMBL/GenBank/DDBJ whole genome shotgun (WGS) entry which is preliminary data.</text>
</comment>
<gene>
    <name evidence="1" type="ORF">GCM10022407_26600</name>
</gene>
<organism evidence="1 2">
    <name type="scientific">Hymenobacter antarcticus</name>
    <dbReference type="NCBI Taxonomy" id="486270"/>
    <lineage>
        <taxon>Bacteria</taxon>
        <taxon>Pseudomonadati</taxon>
        <taxon>Bacteroidota</taxon>
        <taxon>Cytophagia</taxon>
        <taxon>Cytophagales</taxon>
        <taxon>Hymenobacteraceae</taxon>
        <taxon>Hymenobacter</taxon>
    </lineage>
</organism>
<dbReference type="RefSeq" id="WP_345125160.1">
    <property type="nucleotide sequence ID" value="NZ_BAABDI010000018.1"/>
</dbReference>
<reference evidence="2" key="1">
    <citation type="journal article" date="2019" name="Int. J. Syst. Evol. Microbiol.">
        <title>The Global Catalogue of Microorganisms (GCM) 10K type strain sequencing project: providing services to taxonomists for standard genome sequencing and annotation.</title>
        <authorList>
            <consortium name="The Broad Institute Genomics Platform"/>
            <consortium name="The Broad Institute Genome Sequencing Center for Infectious Disease"/>
            <person name="Wu L."/>
            <person name="Ma J."/>
        </authorList>
    </citation>
    <scope>NUCLEOTIDE SEQUENCE [LARGE SCALE GENOMIC DNA]</scope>
    <source>
        <strain evidence="2">JCM 17217</strain>
    </source>
</reference>
<proteinExistence type="predicted"/>
<keyword evidence="2" id="KW-1185">Reference proteome</keyword>
<dbReference type="Proteomes" id="UP001501556">
    <property type="component" value="Unassembled WGS sequence"/>
</dbReference>
<sequence>MLPNLPAIETRAGRIAIGAEVKSTRYPVPGLVTAIIWAGYFYAIQVNNRHSDDAAHYKLLSAPTYQGFNYGEHQKVWGSRAIFKAGGRGAANLLIAFTKKFNSGR</sequence>
<dbReference type="EMBL" id="BAABDI010000018">
    <property type="protein sequence ID" value="GAA3980043.1"/>
    <property type="molecule type" value="Genomic_DNA"/>
</dbReference>
<accession>A0ABP7QC14</accession>
<protein>
    <submittedName>
        <fullName evidence="1">Uncharacterized protein</fullName>
    </submittedName>
</protein>
<name>A0ABP7QC14_9BACT</name>